<feature type="chain" id="PRO_5009333431" evidence="1">
    <location>
        <begin position="36"/>
        <end position="57"/>
    </location>
</feature>
<dbReference type="AGR" id="MGI:1915309"/>
<dbReference type="HOGENOM" id="CLU_2995960_0_0_1"/>
<evidence type="ECO:0000313" key="2">
    <source>
        <dbReference type="Ensembl" id="ENSMUSP00000128894.2"/>
    </source>
</evidence>
<dbReference type="Antibodypedia" id="970">
    <property type="antibodies" value="76 antibodies from 18 providers"/>
</dbReference>
<dbReference type="PeptideAtlas" id="E9Q850"/>
<organism evidence="2 4">
    <name type="scientific">Mus musculus</name>
    <name type="common">Mouse</name>
    <dbReference type="NCBI Taxonomy" id="10090"/>
    <lineage>
        <taxon>Eukaryota</taxon>
        <taxon>Metazoa</taxon>
        <taxon>Chordata</taxon>
        <taxon>Craniata</taxon>
        <taxon>Vertebrata</taxon>
        <taxon>Euteleostomi</taxon>
        <taxon>Mammalia</taxon>
        <taxon>Eutheria</taxon>
        <taxon>Euarchontoglires</taxon>
        <taxon>Glires</taxon>
        <taxon>Rodentia</taxon>
        <taxon>Myomorpha</taxon>
        <taxon>Muroidea</taxon>
        <taxon>Muridae</taxon>
        <taxon>Murinae</taxon>
        <taxon>Mus</taxon>
        <taxon>Mus</taxon>
    </lineage>
</organism>
<feature type="signal peptide" evidence="1">
    <location>
        <begin position="1"/>
        <end position="35"/>
    </location>
</feature>
<name>E9Q850_MOUSE</name>
<protein>
    <submittedName>
        <fullName evidence="2">Transmembrane 9 superfamily member 2</fullName>
    </submittedName>
</protein>
<sequence>MSSRPPASPPAQGSRLLLLSLLLLGTVPGPRPGSAFYLPGLAPVNFCAEEKSNECKV</sequence>
<keyword evidence="4" id="KW-1185">Reference proteome</keyword>
<proteinExistence type="predicted"/>
<gene>
    <name evidence="2 3" type="primary">Tm9sf2</name>
</gene>
<dbReference type="AlphaFoldDB" id="E9Q850"/>
<dbReference type="Bgee" id="ENSMUSG00000025544">
    <property type="expression patterns" value="Expressed in paneth cell and 270 other cell types or tissues"/>
</dbReference>
<dbReference type="MGI" id="MGI:1915309">
    <property type="gene designation" value="Tm9sf2"/>
</dbReference>
<dbReference type="ExpressionAtlas" id="E9Q850">
    <property type="expression patterns" value="baseline and differential"/>
</dbReference>
<dbReference type="VEuPathDB" id="HostDB:ENSMUSG00000025544"/>
<reference evidence="2 4" key="1">
    <citation type="journal article" date="2009" name="PLoS Biol.">
        <title>Lineage-specific biology revealed by a finished genome assembly of the mouse.</title>
        <authorList>
            <consortium name="Mouse Genome Sequencing Consortium"/>
            <person name="Church D.M."/>
            <person name="Goodstadt L."/>
            <person name="Hillier L.W."/>
            <person name="Zody M.C."/>
            <person name="Goldstein S."/>
            <person name="She X."/>
            <person name="Bult C.J."/>
            <person name="Agarwala R."/>
            <person name="Cherry J.L."/>
            <person name="DiCuccio M."/>
            <person name="Hlavina W."/>
            <person name="Kapustin Y."/>
            <person name="Meric P."/>
            <person name="Maglott D."/>
            <person name="Birtle Z."/>
            <person name="Marques A.C."/>
            <person name="Graves T."/>
            <person name="Zhou S."/>
            <person name="Teague B."/>
            <person name="Potamousis K."/>
            <person name="Churas C."/>
            <person name="Place M."/>
            <person name="Herschleb J."/>
            <person name="Runnheim R."/>
            <person name="Forrest D."/>
            <person name="Amos-Landgraf J."/>
            <person name="Schwartz D.C."/>
            <person name="Cheng Z."/>
            <person name="Lindblad-Toh K."/>
            <person name="Eichler E.E."/>
            <person name="Ponting C.P."/>
        </authorList>
    </citation>
    <scope>NUCLEOTIDE SEQUENCE [LARGE SCALE GENOMIC DNA]</scope>
    <source>
        <strain evidence="2 4">C57BL/6J</strain>
    </source>
</reference>
<accession>E9Q850</accession>
<evidence type="ECO:0000313" key="4">
    <source>
        <dbReference type="Proteomes" id="UP000000589"/>
    </source>
</evidence>
<evidence type="ECO:0000256" key="1">
    <source>
        <dbReference type="SAM" id="SignalP"/>
    </source>
</evidence>
<keyword evidence="1" id="KW-0732">Signal</keyword>
<reference evidence="2" key="3">
    <citation type="submission" date="2025-08" db="UniProtKB">
        <authorList>
            <consortium name="Ensembl"/>
        </authorList>
    </citation>
    <scope>IDENTIFICATION</scope>
    <source>
        <strain evidence="2">C57BL/6J</strain>
    </source>
</reference>
<evidence type="ECO:0000313" key="3">
    <source>
        <dbReference type="MGI" id="MGI:1915309"/>
    </source>
</evidence>
<reference evidence="2 4" key="2">
    <citation type="journal article" date="2011" name="PLoS Biol.">
        <title>Modernizing reference genome assemblies.</title>
        <authorList>
            <person name="Church D.M."/>
            <person name="Schneider V.A."/>
            <person name="Graves T."/>
            <person name="Auger K."/>
            <person name="Cunningham F."/>
            <person name="Bouk N."/>
            <person name="Chen H.C."/>
            <person name="Agarwala R."/>
            <person name="McLaren W.M."/>
            <person name="Ritchie G.R."/>
            <person name="Albracht D."/>
            <person name="Kremitzki M."/>
            <person name="Rock S."/>
            <person name="Kotkiewicz H."/>
            <person name="Kremitzki C."/>
            <person name="Wollam A."/>
            <person name="Trani L."/>
            <person name="Fulton L."/>
            <person name="Fulton R."/>
            <person name="Matthews L."/>
            <person name="Whitehead S."/>
            <person name="Chow W."/>
            <person name="Torrance J."/>
            <person name="Dunn M."/>
            <person name="Harden G."/>
            <person name="Threadgold G."/>
            <person name="Wood J."/>
            <person name="Collins J."/>
            <person name="Heath P."/>
            <person name="Griffiths G."/>
            <person name="Pelan S."/>
            <person name="Grafham D."/>
            <person name="Eichler E.E."/>
            <person name="Weinstock G."/>
            <person name="Mardis E.R."/>
            <person name="Wilson R.K."/>
            <person name="Howe K."/>
            <person name="Flicek P."/>
            <person name="Hubbard T."/>
        </authorList>
    </citation>
    <scope>NUCLEOTIDE SEQUENCE [LARGE SCALE GENOMIC DNA]</scope>
    <source>
        <strain evidence="2 4">C57BL/6J</strain>
    </source>
</reference>
<reference evidence="2" key="4">
    <citation type="submission" date="2025-09" db="UniProtKB">
        <authorList>
            <consortium name="Ensembl"/>
        </authorList>
    </citation>
    <scope>IDENTIFICATION</scope>
    <source>
        <strain evidence="2">C57BL/6J</strain>
    </source>
</reference>
<dbReference type="Ensembl" id="ENSMUST00000170007.2">
    <property type="protein sequence ID" value="ENSMUSP00000128894.2"/>
    <property type="gene ID" value="ENSMUSG00000025544.14"/>
</dbReference>
<dbReference type="Proteomes" id="UP000000589">
    <property type="component" value="Chromosome 14"/>
</dbReference>
<dbReference type="GeneTree" id="ENSGT00940000157563"/>